<dbReference type="InterPro" id="IPR000160">
    <property type="entry name" value="GGDEF_dom"/>
</dbReference>
<dbReference type="RefSeq" id="WP_285233148.1">
    <property type="nucleotide sequence ID" value="NZ_CP116346.1"/>
</dbReference>
<dbReference type="InterPro" id="IPR029787">
    <property type="entry name" value="Nucleotide_cyclase"/>
</dbReference>
<evidence type="ECO:0000313" key="3">
    <source>
        <dbReference type="EMBL" id="WIT12058.1"/>
    </source>
</evidence>
<dbReference type="FunFam" id="3.30.70.270:FF:000001">
    <property type="entry name" value="Diguanylate cyclase domain protein"/>
    <property type="match status" value="1"/>
</dbReference>
<dbReference type="Gene3D" id="3.30.70.270">
    <property type="match status" value="1"/>
</dbReference>
<evidence type="ECO:0000256" key="1">
    <source>
        <dbReference type="SAM" id="MobiDB-lite"/>
    </source>
</evidence>
<organism evidence="3 4">
    <name type="scientific">Paucibacter sediminis</name>
    <dbReference type="NCBI Taxonomy" id="3019553"/>
    <lineage>
        <taxon>Bacteria</taxon>
        <taxon>Pseudomonadati</taxon>
        <taxon>Pseudomonadota</taxon>
        <taxon>Betaproteobacteria</taxon>
        <taxon>Burkholderiales</taxon>
        <taxon>Sphaerotilaceae</taxon>
        <taxon>Roseateles</taxon>
    </lineage>
</organism>
<dbReference type="InterPro" id="IPR052163">
    <property type="entry name" value="DGC-Regulatory_Protein"/>
</dbReference>
<reference evidence="3" key="1">
    <citation type="submission" date="2023-01" db="EMBL/GenBank/DDBJ databases">
        <title>Whole genome sequence of Paucibacter sp. S2-9 isolated from pond sediment.</title>
        <authorList>
            <person name="Jung J.Y."/>
        </authorList>
    </citation>
    <scope>NUCLEOTIDE SEQUENCE</scope>
    <source>
        <strain evidence="3">S2-9</strain>
    </source>
</reference>
<dbReference type="InterPro" id="IPR043128">
    <property type="entry name" value="Rev_trsase/Diguanyl_cyclase"/>
</dbReference>
<dbReference type="NCBIfam" id="TIGR00254">
    <property type="entry name" value="GGDEF"/>
    <property type="match status" value="1"/>
</dbReference>
<dbReference type="SUPFAM" id="SSF55073">
    <property type="entry name" value="Nucleotide cyclase"/>
    <property type="match status" value="1"/>
</dbReference>
<dbReference type="Proteomes" id="UP001177769">
    <property type="component" value="Chromosome"/>
</dbReference>
<sequence length="290" mass="31562">MIHPDPAVELQRGSPVPASRPEPAPTPETQTLPLTAQQGLAPADLPIMLGAVGERLRQLAQAPQRAPLLECAEALAQLQEGMAHELRRRRQLELTLFDTQVFLAQARADLAGSRDGARRARHQALHDGLTELPNRRFFGQRLAQAIQEARPEQPAVAVLYLDLDDFKRVNDEHGHAVGDEVLKIAAARLRRAVRASDMVSRIGGDEFACLRATDADPRPLLQLANKLYQAVSAPMTVGALSLQIRPSIGIAVFPFDGACAESLLKSADLAMYTAKRARLGHAFHDTQPGD</sequence>
<gene>
    <name evidence="3" type="ORF">PFX98_00205</name>
</gene>
<proteinExistence type="predicted"/>
<dbReference type="KEGG" id="pais:PFX98_00205"/>
<evidence type="ECO:0000313" key="4">
    <source>
        <dbReference type="Proteomes" id="UP001177769"/>
    </source>
</evidence>
<dbReference type="PROSITE" id="PS50887">
    <property type="entry name" value="GGDEF"/>
    <property type="match status" value="1"/>
</dbReference>
<dbReference type="PANTHER" id="PTHR46663:SF2">
    <property type="entry name" value="GGDEF DOMAIN-CONTAINING PROTEIN"/>
    <property type="match status" value="1"/>
</dbReference>
<dbReference type="GO" id="GO:0003824">
    <property type="term" value="F:catalytic activity"/>
    <property type="evidence" value="ECO:0007669"/>
    <property type="project" value="UniProtKB-ARBA"/>
</dbReference>
<dbReference type="AlphaFoldDB" id="A0AA95NEE0"/>
<protein>
    <submittedName>
        <fullName evidence="3">GGDEF domain-containing protein</fullName>
    </submittedName>
</protein>
<name>A0AA95NEE0_9BURK</name>
<dbReference type="PANTHER" id="PTHR46663">
    <property type="entry name" value="DIGUANYLATE CYCLASE DGCT-RELATED"/>
    <property type="match status" value="1"/>
</dbReference>
<feature type="domain" description="GGDEF" evidence="2">
    <location>
        <begin position="154"/>
        <end position="288"/>
    </location>
</feature>
<dbReference type="SMART" id="SM00267">
    <property type="entry name" value="GGDEF"/>
    <property type="match status" value="1"/>
</dbReference>
<dbReference type="EMBL" id="CP116346">
    <property type="protein sequence ID" value="WIT12058.1"/>
    <property type="molecule type" value="Genomic_DNA"/>
</dbReference>
<dbReference type="Pfam" id="PF00990">
    <property type="entry name" value="GGDEF"/>
    <property type="match status" value="1"/>
</dbReference>
<dbReference type="CDD" id="cd01949">
    <property type="entry name" value="GGDEF"/>
    <property type="match status" value="1"/>
</dbReference>
<keyword evidence="4" id="KW-1185">Reference proteome</keyword>
<accession>A0AA95NEE0</accession>
<evidence type="ECO:0000259" key="2">
    <source>
        <dbReference type="PROSITE" id="PS50887"/>
    </source>
</evidence>
<feature type="region of interest" description="Disordered" evidence="1">
    <location>
        <begin position="1"/>
        <end position="30"/>
    </location>
</feature>